<dbReference type="PANTHER" id="PTHR42695:SF5">
    <property type="entry name" value="GLUTAMINE AMIDOTRANSFERASE YLR126C-RELATED"/>
    <property type="match status" value="1"/>
</dbReference>
<dbReference type="RefSeq" id="WP_102735894.1">
    <property type="nucleotide sequence ID" value="NZ_CP072028.1"/>
</dbReference>
<dbReference type="PANTHER" id="PTHR42695">
    <property type="entry name" value="GLUTAMINE AMIDOTRANSFERASE YLR126C-RELATED"/>
    <property type="match status" value="1"/>
</dbReference>
<dbReference type="PROSITE" id="PS51273">
    <property type="entry name" value="GATASE_TYPE_1"/>
    <property type="match status" value="1"/>
</dbReference>
<proteinExistence type="predicted"/>
<feature type="domain" description="Glutamine amidotransferase" evidence="1">
    <location>
        <begin position="29"/>
        <end position="184"/>
    </location>
</feature>
<gene>
    <name evidence="2" type="ORF">CXU09_09280</name>
</gene>
<name>A0AAP8NKV6_9BACT</name>
<organism evidence="2 3">
    <name type="scientific">Akkermansia muciniphila</name>
    <dbReference type="NCBI Taxonomy" id="239935"/>
    <lineage>
        <taxon>Bacteria</taxon>
        <taxon>Pseudomonadati</taxon>
        <taxon>Verrucomicrobiota</taxon>
        <taxon>Verrucomicrobiia</taxon>
        <taxon>Verrucomicrobiales</taxon>
        <taxon>Akkermansiaceae</taxon>
        <taxon>Akkermansia</taxon>
    </lineage>
</organism>
<comment type="caution">
    <text evidence="2">The sequence shown here is derived from an EMBL/GenBank/DDBJ whole genome shotgun (WGS) entry which is preliminary data.</text>
</comment>
<dbReference type="AlphaFoldDB" id="A0AAP8NKV6"/>
<sequence>MSSRSASRTCLALRHVAFEDLGTLEPLFRDRGFRIRYIRAGAPCPSVREWLEADLCVVLGGPVGVGDTESYPYLKTELDLVRMRLESRQPLLGVCLGAQMMAHALGSRVYPGKAKEIGWGTVSLTVDGRLSPLRYLEGVPVLHWHGDTFDIPSGARLLASTEVTPHQAFCVGRHALAFQFHVEADVFRMEEWLTGHACELMQAGTDICGLRAASVRNGSLLAGRAALCMSEWMEGAGL</sequence>
<evidence type="ECO:0000313" key="3">
    <source>
        <dbReference type="Proteomes" id="UP000235914"/>
    </source>
</evidence>
<dbReference type="CDD" id="cd01741">
    <property type="entry name" value="GATase1_1"/>
    <property type="match status" value="1"/>
</dbReference>
<dbReference type="SUPFAM" id="SSF52317">
    <property type="entry name" value="Class I glutamine amidotransferase-like"/>
    <property type="match status" value="1"/>
</dbReference>
<accession>A0AAP8NKV6</accession>
<dbReference type="NCBIfam" id="NF005458">
    <property type="entry name" value="PRK07053.1"/>
    <property type="match status" value="1"/>
</dbReference>
<dbReference type="InterPro" id="IPR017926">
    <property type="entry name" value="GATASE"/>
</dbReference>
<keyword evidence="2" id="KW-0315">Glutamine amidotransferase</keyword>
<dbReference type="Pfam" id="PF00117">
    <property type="entry name" value="GATase"/>
    <property type="match status" value="1"/>
</dbReference>
<reference evidence="2 3" key="1">
    <citation type="journal article" date="2017" name="BMC Genomics">
        <title>Genome sequencing of 39 Akkermansia muciniphila isolates reveals its population structure, genomic and functional diverisity, and global distribution in mammalian gut microbiotas.</title>
        <authorList>
            <person name="Guo X."/>
            <person name="Li S."/>
            <person name="Zhang J."/>
            <person name="Wu F."/>
            <person name="Li X."/>
            <person name="Wu D."/>
            <person name="Zhang M."/>
            <person name="Ou Z."/>
            <person name="Jie Z."/>
            <person name="Yan Q."/>
            <person name="Li P."/>
            <person name="Yi J."/>
            <person name="Peng Y."/>
        </authorList>
    </citation>
    <scope>NUCLEOTIDE SEQUENCE [LARGE SCALE GENOMIC DNA]</scope>
    <source>
        <strain evidence="2 3">GP43</strain>
    </source>
</reference>
<protein>
    <submittedName>
        <fullName evidence="2">Glutamine amidotransferase</fullName>
    </submittedName>
</protein>
<evidence type="ECO:0000313" key="2">
    <source>
        <dbReference type="EMBL" id="PNC54720.1"/>
    </source>
</evidence>
<evidence type="ECO:0000259" key="1">
    <source>
        <dbReference type="Pfam" id="PF00117"/>
    </source>
</evidence>
<dbReference type="Proteomes" id="UP000235914">
    <property type="component" value="Unassembled WGS sequence"/>
</dbReference>
<dbReference type="InterPro" id="IPR044992">
    <property type="entry name" value="ChyE-like"/>
</dbReference>
<dbReference type="InterPro" id="IPR029062">
    <property type="entry name" value="Class_I_gatase-like"/>
</dbReference>
<dbReference type="EMBL" id="PJKN01000005">
    <property type="protein sequence ID" value="PNC54720.1"/>
    <property type="molecule type" value="Genomic_DNA"/>
</dbReference>
<dbReference type="GO" id="GO:0005829">
    <property type="term" value="C:cytosol"/>
    <property type="evidence" value="ECO:0007669"/>
    <property type="project" value="TreeGrafter"/>
</dbReference>
<dbReference type="Gene3D" id="3.40.50.880">
    <property type="match status" value="1"/>
</dbReference>